<dbReference type="EMBL" id="SCHB01000002">
    <property type="protein sequence ID" value="TBW72969.1"/>
    <property type="molecule type" value="Genomic_DNA"/>
</dbReference>
<keyword evidence="2" id="KW-0812">Transmembrane</keyword>
<comment type="caution">
    <text evidence="3">The sequence shown here is derived from an EMBL/GenBank/DDBJ whole genome shotgun (WGS) entry which is preliminary data.</text>
</comment>
<keyword evidence="2" id="KW-1133">Transmembrane helix</keyword>
<protein>
    <submittedName>
        <fullName evidence="3">Uncharacterized protein</fullName>
    </submittedName>
</protein>
<dbReference type="GeneID" id="58090179"/>
<dbReference type="AlphaFoldDB" id="A0A4Q9WCA2"/>
<sequence length="93" mass="11279">MTRKDNQKNDNKVPEKHSKNYEDKKSKIDKEIEAELLEYLNRDKTNEKEEKQEKKKYKSAMFVVLLIIVLLYLFKMGKHFMYIDINALLLYFS</sequence>
<feature type="transmembrane region" description="Helical" evidence="2">
    <location>
        <begin position="57"/>
        <end position="74"/>
    </location>
</feature>
<evidence type="ECO:0000256" key="2">
    <source>
        <dbReference type="SAM" id="Phobius"/>
    </source>
</evidence>
<accession>A0A4Q9WCA2</accession>
<gene>
    <name evidence="3" type="ORF">EQ812_03760</name>
</gene>
<name>A0A4Q9WCA2_STALU</name>
<proteinExistence type="predicted"/>
<reference evidence="3 4" key="1">
    <citation type="journal article" date="2019" name="Sci. Transl. Med.">
        <title>Quorum sensing between bacterial species on the skin protects against epidermal injury in atopic dermatitis.</title>
        <authorList>
            <person name="Williams M.R."/>
        </authorList>
    </citation>
    <scope>NUCLEOTIDE SEQUENCE [LARGE SCALE GENOMIC DNA]</scope>
    <source>
        <strain evidence="3 4">E7</strain>
    </source>
</reference>
<evidence type="ECO:0000313" key="3">
    <source>
        <dbReference type="EMBL" id="TBW72969.1"/>
    </source>
</evidence>
<keyword evidence="2" id="KW-0472">Membrane</keyword>
<dbReference type="RefSeq" id="WP_002493130.1">
    <property type="nucleotide sequence ID" value="NZ_AP021848.1"/>
</dbReference>
<evidence type="ECO:0000256" key="1">
    <source>
        <dbReference type="SAM" id="MobiDB-lite"/>
    </source>
</evidence>
<organism evidence="3 4">
    <name type="scientific">Staphylococcus lugdunensis</name>
    <dbReference type="NCBI Taxonomy" id="28035"/>
    <lineage>
        <taxon>Bacteria</taxon>
        <taxon>Bacillati</taxon>
        <taxon>Bacillota</taxon>
        <taxon>Bacilli</taxon>
        <taxon>Bacillales</taxon>
        <taxon>Staphylococcaceae</taxon>
        <taxon>Staphylococcus</taxon>
    </lineage>
</organism>
<feature type="region of interest" description="Disordered" evidence="1">
    <location>
        <begin position="1"/>
        <end position="26"/>
    </location>
</feature>
<evidence type="ECO:0000313" key="4">
    <source>
        <dbReference type="Proteomes" id="UP000293637"/>
    </source>
</evidence>
<dbReference type="Proteomes" id="UP000293637">
    <property type="component" value="Unassembled WGS sequence"/>
</dbReference>